<protein>
    <submittedName>
        <fullName evidence="1">Uncharacterized protein</fullName>
    </submittedName>
</protein>
<comment type="caution">
    <text evidence="1">The sequence shown here is derived from an EMBL/GenBank/DDBJ whole genome shotgun (WGS) entry which is preliminary data.</text>
</comment>
<accession>A0ACB8CHN5</accession>
<proteinExistence type="predicted"/>
<dbReference type="EMBL" id="CM023476">
    <property type="protein sequence ID" value="KAH7942227.1"/>
    <property type="molecule type" value="Genomic_DNA"/>
</dbReference>
<organism evidence="1 2">
    <name type="scientific">Dermacentor silvarum</name>
    <name type="common">Tick</name>
    <dbReference type="NCBI Taxonomy" id="543639"/>
    <lineage>
        <taxon>Eukaryota</taxon>
        <taxon>Metazoa</taxon>
        <taxon>Ecdysozoa</taxon>
        <taxon>Arthropoda</taxon>
        <taxon>Chelicerata</taxon>
        <taxon>Arachnida</taxon>
        <taxon>Acari</taxon>
        <taxon>Parasitiformes</taxon>
        <taxon>Ixodida</taxon>
        <taxon>Ixodoidea</taxon>
        <taxon>Ixodidae</taxon>
        <taxon>Rhipicephalinae</taxon>
        <taxon>Dermacentor</taxon>
    </lineage>
</organism>
<evidence type="ECO:0000313" key="2">
    <source>
        <dbReference type="Proteomes" id="UP000821865"/>
    </source>
</evidence>
<reference evidence="1" key="1">
    <citation type="submission" date="2020-05" db="EMBL/GenBank/DDBJ databases">
        <title>Large-scale comparative analyses of tick genomes elucidate their genetic diversity and vector capacities.</title>
        <authorList>
            <person name="Jia N."/>
            <person name="Wang J."/>
            <person name="Shi W."/>
            <person name="Du L."/>
            <person name="Sun Y."/>
            <person name="Zhan W."/>
            <person name="Jiang J."/>
            <person name="Wang Q."/>
            <person name="Zhang B."/>
            <person name="Ji P."/>
            <person name="Sakyi L.B."/>
            <person name="Cui X."/>
            <person name="Yuan T."/>
            <person name="Jiang B."/>
            <person name="Yang W."/>
            <person name="Lam T.T.-Y."/>
            <person name="Chang Q."/>
            <person name="Ding S."/>
            <person name="Wang X."/>
            <person name="Zhu J."/>
            <person name="Ruan X."/>
            <person name="Zhao L."/>
            <person name="Wei J."/>
            <person name="Que T."/>
            <person name="Du C."/>
            <person name="Cheng J."/>
            <person name="Dai P."/>
            <person name="Han X."/>
            <person name="Huang E."/>
            <person name="Gao Y."/>
            <person name="Liu J."/>
            <person name="Shao H."/>
            <person name="Ye R."/>
            <person name="Li L."/>
            <person name="Wei W."/>
            <person name="Wang X."/>
            <person name="Wang C."/>
            <person name="Yang T."/>
            <person name="Huo Q."/>
            <person name="Li W."/>
            <person name="Guo W."/>
            <person name="Chen H."/>
            <person name="Zhou L."/>
            <person name="Ni X."/>
            <person name="Tian J."/>
            <person name="Zhou Y."/>
            <person name="Sheng Y."/>
            <person name="Liu T."/>
            <person name="Pan Y."/>
            <person name="Xia L."/>
            <person name="Li J."/>
            <person name="Zhao F."/>
            <person name="Cao W."/>
        </authorList>
    </citation>
    <scope>NUCLEOTIDE SEQUENCE</scope>
    <source>
        <strain evidence="1">Dsil-2018</strain>
    </source>
</reference>
<dbReference type="Proteomes" id="UP000821865">
    <property type="component" value="Chromosome 7"/>
</dbReference>
<gene>
    <name evidence="1" type="ORF">HPB49_022222</name>
</gene>
<name>A0ACB8CHN5_DERSI</name>
<sequence length="472" mass="53063">MPPPVYKPKMKVVDRFWSSLVLVKRAFTRRTMFRHARNQVELKIAHVGDAGTSSSHGSGSSSSSSDSDVEAFAGRRRTTLPATRRPGFQRLELHELHEVRQMQAAARRAADDVAACGDGSGTALDPLALPEPALINQPQEHNGIEAIVRQGNWCMHPRFQTVLSTRATLCRIALLVYFGSTLWIRIRYRGLLHANTRREHAVLPLFCGWDDMACNLYTATIRNSIKKSQDPCDNFYGFVCDGWKHQHRFLSVDAAEDAMHKRALNGIKRGFQDNGNHAEAASSTTSVQERVAALARSYMERSSESSLQNLKRLMSDNHLSWPPTGDNHPLAILLDMSANWNVHLWFQVRVSLSSFRVGSTVLVLKIVPSTDFRSWIASMRVYTGHLVWTALWLRYHKNVRTMLRVFDVSESCSGEIVSTIEAMNRLTLETLGPAVAEPEPRIVRMSIPNLTETATLGISTGRLVLLFNEYLR</sequence>
<evidence type="ECO:0000313" key="1">
    <source>
        <dbReference type="EMBL" id="KAH7942227.1"/>
    </source>
</evidence>
<keyword evidence="2" id="KW-1185">Reference proteome</keyword>